<dbReference type="Proteomes" id="UP001165960">
    <property type="component" value="Unassembled WGS sequence"/>
</dbReference>
<accession>A0ACC2T483</accession>
<organism evidence="1 2">
    <name type="scientific">Entomophthora muscae</name>
    <dbReference type="NCBI Taxonomy" id="34485"/>
    <lineage>
        <taxon>Eukaryota</taxon>
        <taxon>Fungi</taxon>
        <taxon>Fungi incertae sedis</taxon>
        <taxon>Zoopagomycota</taxon>
        <taxon>Entomophthoromycotina</taxon>
        <taxon>Entomophthoromycetes</taxon>
        <taxon>Entomophthorales</taxon>
        <taxon>Entomophthoraceae</taxon>
        <taxon>Entomophthora</taxon>
    </lineage>
</organism>
<comment type="caution">
    <text evidence="1">The sequence shown here is derived from an EMBL/GenBank/DDBJ whole genome shotgun (WGS) entry which is preliminary data.</text>
</comment>
<reference evidence="1" key="1">
    <citation type="submission" date="2022-04" db="EMBL/GenBank/DDBJ databases">
        <title>Genome of the entomopathogenic fungus Entomophthora muscae.</title>
        <authorList>
            <person name="Elya C."/>
            <person name="Lovett B.R."/>
            <person name="Lee E."/>
            <person name="Macias A.M."/>
            <person name="Hajek A.E."/>
            <person name="De Bivort B.L."/>
            <person name="Kasson M.T."/>
            <person name="De Fine Licht H.H."/>
            <person name="Stajich J.E."/>
        </authorList>
    </citation>
    <scope>NUCLEOTIDE SEQUENCE</scope>
    <source>
        <strain evidence="1">Berkeley</strain>
    </source>
</reference>
<dbReference type="EMBL" id="QTSX02003633">
    <property type="protein sequence ID" value="KAJ9069415.1"/>
    <property type="molecule type" value="Genomic_DNA"/>
</dbReference>
<gene>
    <name evidence="1" type="ORF">DSO57_1018801</name>
</gene>
<protein>
    <submittedName>
        <fullName evidence="1">Uncharacterized protein</fullName>
    </submittedName>
</protein>
<proteinExistence type="predicted"/>
<sequence>MEYTAPAIPLTISKDPNRDKSKEPALIAKETAKEHAKPAKDPTENAALTKGFHNLFALSQDFEGDPVHQLVVDALYVMPAHRRYRPQKTTANAVVVVFKPYAMQV</sequence>
<evidence type="ECO:0000313" key="2">
    <source>
        <dbReference type="Proteomes" id="UP001165960"/>
    </source>
</evidence>
<name>A0ACC2T483_9FUNG</name>
<evidence type="ECO:0000313" key="1">
    <source>
        <dbReference type="EMBL" id="KAJ9069415.1"/>
    </source>
</evidence>
<keyword evidence="2" id="KW-1185">Reference proteome</keyword>